<dbReference type="Pfam" id="PF13456">
    <property type="entry name" value="RVT_3"/>
    <property type="match status" value="1"/>
</dbReference>
<keyword evidence="4" id="KW-1185">Reference proteome</keyword>
<dbReference type="InterPro" id="IPR012337">
    <property type="entry name" value="RNaseH-like_sf"/>
</dbReference>
<feature type="domain" description="Integrase catalytic" evidence="2">
    <location>
        <begin position="478"/>
        <end position="641"/>
    </location>
</feature>
<dbReference type="Gene3D" id="3.10.10.10">
    <property type="entry name" value="HIV Type 1 Reverse Transcriptase, subunit A, domain 1"/>
    <property type="match status" value="1"/>
</dbReference>
<dbReference type="PANTHER" id="PTHR48475">
    <property type="entry name" value="RIBONUCLEASE H"/>
    <property type="match status" value="1"/>
</dbReference>
<dbReference type="PANTHER" id="PTHR48475:SF1">
    <property type="entry name" value="RNASE H TYPE-1 DOMAIN-CONTAINING PROTEIN"/>
    <property type="match status" value="1"/>
</dbReference>
<dbReference type="AlphaFoldDB" id="A0AAD4YNZ8"/>
<dbReference type="InterPro" id="IPR043502">
    <property type="entry name" value="DNA/RNA_pol_sf"/>
</dbReference>
<gene>
    <name evidence="3" type="ORF">L3X38_045397</name>
</gene>
<name>A0AAD4YNZ8_PRUDU</name>
<organism evidence="3 4">
    <name type="scientific">Prunus dulcis</name>
    <name type="common">Almond</name>
    <name type="synonym">Amygdalus dulcis</name>
    <dbReference type="NCBI Taxonomy" id="3755"/>
    <lineage>
        <taxon>Eukaryota</taxon>
        <taxon>Viridiplantae</taxon>
        <taxon>Streptophyta</taxon>
        <taxon>Embryophyta</taxon>
        <taxon>Tracheophyta</taxon>
        <taxon>Spermatophyta</taxon>
        <taxon>Magnoliopsida</taxon>
        <taxon>eudicotyledons</taxon>
        <taxon>Gunneridae</taxon>
        <taxon>Pentapetalae</taxon>
        <taxon>rosids</taxon>
        <taxon>fabids</taxon>
        <taxon>Rosales</taxon>
        <taxon>Rosaceae</taxon>
        <taxon>Amygdaloideae</taxon>
        <taxon>Amygdaleae</taxon>
        <taxon>Prunus</taxon>
    </lineage>
</organism>
<reference evidence="3 4" key="1">
    <citation type="journal article" date="2022" name="G3 (Bethesda)">
        <title>Whole-genome sequence and methylome profiling of the almond [Prunus dulcis (Mill.) D.A. Webb] cultivar 'Nonpareil'.</title>
        <authorList>
            <person name="D'Amico-Willman K.M."/>
            <person name="Ouma W.Z."/>
            <person name="Meulia T."/>
            <person name="Sideli G.M."/>
            <person name="Gradziel T.M."/>
            <person name="Fresnedo-Ramirez J."/>
        </authorList>
    </citation>
    <scope>NUCLEOTIDE SEQUENCE [LARGE SCALE GENOMIC DNA]</scope>
    <source>
        <strain evidence="3">Clone GOH B32 T37-40</strain>
    </source>
</reference>
<evidence type="ECO:0000259" key="2">
    <source>
        <dbReference type="PROSITE" id="PS50994"/>
    </source>
</evidence>
<proteinExistence type="predicted"/>
<dbReference type="Pfam" id="PF00665">
    <property type="entry name" value="rve"/>
    <property type="match status" value="1"/>
</dbReference>
<dbReference type="Gene3D" id="1.10.340.70">
    <property type="match status" value="1"/>
</dbReference>
<dbReference type="GO" id="GO:0004523">
    <property type="term" value="F:RNA-DNA hybrid ribonuclease activity"/>
    <property type="evidence" value="ECO:0007669"/>
    <property type="project" value="InterPro"/>
</dbReference>
<dbReference type="Proteomes" id="UP001054821">
    <property type="component" value="Chromosome 8"/>
</dbReference>
<dbReference type="InterPro" id="IPR002156">
    <property type="entry name" value="RNaseH_domain"/>
</dbReference>
<evidence type="ECO:0000259" key="1">
    <source>
        <dbReference type="PROSITE" id="PS50879"/>
    </source>
</evidence>
<dbReference type="EMBL" id="JAJFAZ020000008">
    <property type="protein sequence ID" value="KAI5316221.1"/>
    <property type="molecule type" value="Genomic_DNA"/>
</dbReference>
<dbReference type="PROSITE" id="PS50994">
    <property type="entry name" value="INTEGRASE"/>
    <property type="match status" value="1"/>
</dbReference>
<dbReference type="InterPro" id="IPR036397">
    <property type="entry name" value="RNaseH_sf"/>
</dbReference>
<dbReference type="CDD" id="cd09279">
    <property type="entry name" value="RNase_HI_like"/>
    <property type="match status" value="1"/>
</dbReference>
<evidence type="ECO:0000313" key="4">
    <source>
        <dbReference type="Proteomes" id="UP001054821"/>
    </source>
</evidence>
<dbReference type="GO" id="GO:0003676">
    <property type="term" value="F:nucleic acid binding"/>
    <property type="evidence" value="ECO:0007669"/>
    <property type="project" value="InterPro"/>
</dbReference>
<dbReference type="SUPFAM" id="SSF56672">
    <property type="entry name" value="DNA/RNA polymerases"/>
    <property type="match status" value="1"/>
</dbReference>
<dbReference type="SUPFAM" id="SSF53098">
    <property type="entry name" value="Ribonuclease H-like"/>
    <property type="match status" value="2"/>
</dbReference>
<comment type="caution">
    <text evidence="3">The sequence shown here is derived from an EMBL/GenBank/DDBJ whole genome shotgun (WGS) entry which is preliminary data.</text>
</comment>
<feature type="domain" description="RNase H type-1" evidence="1">
    <location>
        <begin position="207"/>
        <end position="340"/>
    </location>
</feature>
<dbReference type="InterPro" id="IPR001584">
    <property type="entry name" value="Integrase_cat-core"/>
</dbReference>
<protein>
    <submittedName>
        <fullName evidence="3">Uncharacterized protein</fullName>
    </submittedName>
</protein>
<evidence type="ECO:0000313" key="3">
    <source>
        <dbReference type="EMBL" id="KAI5316221.1"/>
    </source>
</evidence>
<sequence length="692" mass="79050">MALLQEFRDCFAWHYHEMPGLDRQLVEHKLPIKDGYLPVKQARRRMSMDTELKVEEEIERLLKAGFIRPAIYANWLANIVPILKRKIGAVRICVDYRNLNEASPKDEYPMPMADMLIDGAAHNQIMMAPQDSLHVPRAYRKNPTFFFPVKIEAGANIQEAVKGQAIANFLADHPGEEIENMDSLDIANLDLLTRAHVCLNNPIYSIQLTPWKLYFDGSKTDKASGAEVVLEEPLGVRHCYSFQLDFQCTNNRAEYEALIIGLEMLVELGIQSVEILGDSMLVLKQIAGEYKCLNPSLAVYLVAARNLLTEFREATWEYIPREENFAANELAQVASGIQMPEDCVQRIIKIGRKSLPSVLTRGMEIEVNSALITKDDWREPIMTYLQYPTLPSEKRVRIMATNYLMWNEDLVQKSKDEVLLRCLGKTEYMKVMGETHEGICGSHQGGRKMCWLIRRYGYFWPTMMKDCINYSKGCEPCQRHGPIQQTPSVPMDLIGKIYPASSQQHCFIVVATDYFTKWVEAKPIKTTTSQEIITFIEEQIIQRFSIPESITTDRGSSFISRDMLDMAETFKFRLLQSTPYYAQANGQAESSNKVIINIIRKMLEKNPKQWHEKLSEILWAYRTSKREATGMTPNALTYGHDAILPMEIAVQSLRIAHQHDLAGEAYSQAMLLELEELDATSTGLPWGLNPKI</sequence>
<dbReference type="Gene3D" id="3.30.420.10">
    <property type="entry name" value="Ribonuclease H-like superfamily/Ribonuclease H"/>
    <property type="match status" value="2"/>
</dbReference>
<dbReference type="GO" id="GO:0015074">
    <property type="term" value="P:DNA integration"/>
    <property type="evidence" value="ECO:0007669"/>
    <property type="project" value="InterPro"/>
</dbReference>
<dbReference type="Pfam" id="PF17921">
    <property type="entry name" value="Integrase_H2C2"/>
    <property type="match status" value="1"/>
</dbReference>
<dbReference type="InterPro" id="IPR041588">
    <property type="entry name" value="Integrase_H2C2"/>
</dbReference>
<dbReference type="PROSITE" id="PS50879">
    <property type="entry name" value="RNASE_H_1"/>
    <property type="match status" value="1"/>
</dbReference>
<accession>A0AAD4YNZ8</accession>